<evidence type="ECO:0000259" key="7">
    <source>
        <dbReference type="PROSITE" id="PS50950"/>
    </source>
</evidence>
<evidence type="ECO:0000256" key="6">
    <source>
        <dbReference type="SAM" id="MobiDB-lite"/>
    </source>
</evidence>
<keyword evidence="4 5" id="KW-0238">DNA-binding</keyword>
<dbReference type="SMART" id="SM00980">
    <property type="entry name" value="THAP"/>
    <property type="match status" value="1"/>
</dbReference>
<evidence type="ECO:0000256" key="1">
    <source>
        <dbReference type="ARBA" id="ARBA00022723"/>
    </source>
</evidence>
<feature type="domain" description="THAP-type" evidence="7">
    <location>
        <begin position="1"/>
        <end position="79"/>
    </location>
</feature>
<dbReference type="AlphaFoldDB" id="A0A5E4QWY0"/>
<dbReference type="PROSITE" id="PS50950">
    <property type="entry name" value="ZF_THAP"/>
    <property type="match status" value="1"/>
</dbReference>
<dbReference type="GO" id="GO:0043565">
    <property type="term" value="F:sequence-specific DNA binding"/>
    <property type="evidence" value="ECO:0007669"/>
    <property type="project" value="InterPro"/>
</dbReference>
<keyword evidence="1" id="KW-0479">Metal-binding</keyword>
<evidence type="ECO:0000256" key="2">
    <source>
        <dbReference type="ARBA" id="ARBA00022771"/>
    </source>
</evidence>
<dbReference type="InterPro" id="IPR026516">
    <property type="entry name" value="THAP1/10"/>
</dbReference>
<sequence length="217" mass="24938">MVHTTCAVLDCISSSRRHKELSYHSFPRDKERLEFWIEACKRPELLNRNLEHIYVCSKHFLKCMYGSKNLKKNAVPTLFLPTAPAETTSSLGIIEGDNDEHLGTVKHLKLEEHSEPEEQLGTEEHLEPEMKRRKSSKNQNVIILAHCNSDDDDSSITSNRTPVPKKGPPEIKAFSYAIAEQLYVVDEHQRFIAEKLISNIIYNARIRKLKPESFISI</sequence>
<dbReference type="InterPro" id="IPR006612">
    <property type="entry name" value="THAP_Znf"/>
</dbReference>
<name>A0A5E4QWY0_9NEOP</name>
<dbReference type="PANTHER" id="PTHR46600">
    <property type="entry name" value="THAP DOMAIN-CONTAINING"/>
    <property type="match status" value="1"/>
</dbReference>
<organism evidence="8 9">
    <name type="scientific">Leptidea sinapis</name>
    <dbReference type="NCBI Taxonomy" id="189913"/>
    <lineage>
        <taxon>Eukaryota</taxon>
        <taxon>Metazoa</taxon>
        <taxon>Ecdysozoa</taxon>
        <taxon>Arthropoda</taxon>
        <taxon>Hexapoda</taxon>
        <taxon>Insecta</taxon>
        <taxon>Pterygota</taxon>
        <taxon>Neoptera</taxon>
        <taxon>Endopterygota</taxon>
        <taxon>Lepidoptera</taxon>
        <taxon>Glossata</taxon>
        <taxon>Ditrysia</taxon>
        <taxon>Papilionoidea</taxon>
        <taxon>Pieridae</taxon>
        <taxon>Dismorphiinae</taxon>
        <taxon>Leptidea</taxon>
    </lineage>
</organism>
<evidence type="ECO:0000256" key="5">
    <source>
        <dbReference type="PROSITE-ProRule" id="PRU00309"/>
    </source>
</evidence>
<reference evidence="8 9" key="1">
    <citation type="submission" date="2017-07" db="EMBL/GenBank/DDBJ databases">
        <authorList>
            <person name="Talla V."/>
            <person name="Backstrom N."/>
        </authorList>
    </citation>
    <scope>NUCLEOTIDE SEQUENCE [LARGE SCALE GENOMIC DNA]</scope>
</reference>
<evidence type="ECO:0000313" key="9">
    <source>
        <dbReference type="Proteomes" id="UP000324832"/>
    </source>
</evidence>
<dbReference type="EMBL" id="FZQP02006443">
    <property type="protein sequence ID" value="VVD02897.1"/>
    <property type="molecule type" value="Genomic_DNA"/>
</dbReference>
<feature type="region of interest" description="Disordered" evidence="6">
    <location>
        <begin position="112"/>
        <end position="133"/>
    </location>
</feature>
<dbReference type="PANTHER" id="PTHR46600:SF11">
    <property type="entry name" value="THAP DOMAIN-CONTAINING PROTEIN 10"/>
    <property type="match status" value="1"/>
</dbReference>
<proteinExistence type="predicted"/>
<evidence type="ECO:0000313" key="8">
    <source>
        <dbReference type="EMBL" id="VVD02897.1"/>
    </source>
</evidence>
<dbReference type="Pfam" id="PF05485">
    <property type="entry name" value="THAP"/>
    <property type="match status" value="1"/>
</dbReference>
<keyword evidence="3" id="KW-0862">Zinc</keyword>
<dbReference type="SMART" id="SM00692">
    <property type="entry name" value="DM3"/>
    <property type="match status" value="1"/>
</dbReference>
<keyword evidence="9" id="KW-1185">Reference proteome</keyword>
<dbReference type="GO" id="GO:0008270">
    <property type="term" value="F:zinc ion binding"/>
    <property type="evidence" value="ECO:0007669"/>
    <property type="project" value="UniProtKB-KW"/>
</dbReference>
<dbReference type="SUPFAM" id="SSF57716">
    <property type="entry name" value="Glucocorticoid receptor-like (DNA-binding domain)"/>
    <property type="match status" value="1"/>
</dbReference>
<protein>
    <recommendedName>
        <fullName evidence="7">THAP-type domain-containing protein</fullName>
    </recommendedName>
</protein>
<evidence type="ECO:0000256" key="4">
    <source>
        <dbReference type="ARBA" id="ARBA00023125"/>
    </source>
</evidence>
<evidence type="ECO:0000256" key="3">
    <source>
        <dbReference type="ARBA" id="ARBA00022833"/>
    </source>
</evidence>
<dbReference type="Proteomes" id="UP000324832">
    <property type="component" value="Unassembled WGS sequence"/>
</dbReference>
<keyword evidence="2 5" id="KW-0863">Zinc-finger</keyword>
<accession>A0A5E4QWY0</accession>
<gene>
    <name evidence="8" type="ORF">LSINAPIS_LOCUS13001</name>
</gene>